<keyword evidence="2" id="KW-1185">Reference proteome</keyword>
<protein>
    <submittedName>
        <fullName evidence="1">PIG-L family deacetylase</fullName>
    </submittedName>
</protein>
<dbReference type="Pfam" id="PF02585">
    <property type="entry name" value="PIG-L"/>
    <property type="match status" value="1"/>
</dbReference>
<organism evidence="1 2">
    <name type="scientific">Yanshouia hominis</name>
    <dbReference type="NCBI Taxonomy" id="2763673"/>
    <lineage>
        <taxon>Bacteria</taxon>
        <taxon>Bacillati</taxon>
        <taxon>Bacillota</taxon>
        <taxon>Clostridia</taxon>
        <taxon>Eubacteriales</taxon>
        <taxon>Oscillospiraceae</taxon>
        <taxon>Yanshouia</taxon>
    </lineage>
</organism>
<dbReference type="InterPro" id="IPR003737">
    <property type="entry name" value="GlcNAc_PI_deacetylase-related"/>
</dbReference>
<evidence type="ECO:0000313" key="2">
    <source>
        <dbReference type="Proteomes" id="UP000658131"/>
    </source>
</evidence>
<name>A0ABR7NFZ9_9FIRM</name>
<proteinExistence type="predicted"/>
<sequence>MKQRILVIAGHVGDFVWRSGGTIAKAVREGHEVHLIVLTLGLRGESNGYWKRPGSNIEEGRVLRRAEGEQAASLLGVKTVEIMDLVDYPLVIDRPLLYHLARRVRELRPDIIITHDGQRDLFNADHTLIGTKVNDLCAIAASPEVEMEGLSPVRQPAILGFEPHIAELCGFVPRVYVDISETFPIKRQAMEFYALTQKGMFAPYTTKNLLRAAQTGDPKCRYAEAFSVQYPNRELDCIALRRRDAYAD</sequence>
<gene>
    <name evidence="1" type="ORF">H8717_02685</name>
</gene>
<dbReference type="EMBL" id="JACRTB010000003">
    <property type="protein sequence ID" value="MBC8575319.1"/>
    <property type="molecule type" value="Genomic_DNA"/>
</dbReference>
<dbReference type="InterPro" id="IPR024078">
    <property type="entry name" value="LmbE-like_dom_sf"/>
</dbReference>
<accession>A0ABR7NFZ9</accession>
<dbReference type="SUPFAM" id="SSF102588">
    <property type="entry name" value="LmbE-like"/>
    <property type="match status" value="1"/>
</dbReference>
<dbReference type="Proteomes" id="UP000658131">
    <property type="component" value="Unassembled WGS sequence"/>
</dbReference>
<dbReference type="PANTHER" id="PTHR12993">
    <property type="entry name" value="N-ACETYLGLUCOSAMINYL-PHOSPHATIDYLINOSITOL DE-N-ACETYLASE-RELATED"/>
    <property type="match status" value="1"/>
</dbReference>
<dbReference type="PANTHER" id="PTHR12993:SF29">
    <property type="entry name" value="BLR3841 PROTEIN"/>
    <property type="match status" value="1"/>
</dbReference>
<evidence type="ECO:0000313" key="1">
    <source>
        <dbReference type="EMBL" id="MBC8575319.1"/>
    </source>
</evidence>
<dbReference type="Gene3D" id="3.40.50.10320">
    <property type="entry name" value="LmbE-like"/>
    <property type="match status" value="1"/>
</dbReference>
<comment type="caution">
    <text evidence="1">The sequence shown here is derived from an EMBL/GenBank/DDBJ whole genome shotgun (WGS) entry which is preliminary data.</text>
</comment>
<reference evidence="1 2" key="1">
    <citation type="submission" date="2020-08" db="EMBL/GenBank/DDBJ databases">
        <title>Genome public.</title>
        <authorList>
            <person name="Liu C."/>
            <person name="Sun Q."/>
        </authorList>
    </citation>
    <scope>NUCLEOTIDE SEQUENCE [LARGE SCALE GENOMIC DNA]</scope>
    <source>
        <strain evidence="1 2">BX1</strain>
    </source>
</reference>
<dbReference type="RefSeq" id="WP_262398965.1">
    <property type="nucleotide sequence ID" value="NZ_JACRTB010000003.1"/>
</dbReference>